<keyword evidence="3" id="KW-1185">Reference proteome</keyword>
<evidence type="ECO:0000313" key="3">
    <source>
        <dbReference type="Proteomes" id="UP001206312"/>
    </source>
</evidence>
<keyword evidence="1" id="KW-0812">Transmembrane</keyword>
<dbReference type="RefSeq" id="WP_252739961.1">
    <property type="nucleotide sequence ID" value="NZ_JAMXIB010000001.1"/>
</dbReference>
<keyword evidence="1" id="KW-0472">Membrane</keyword>
<dbReference type="Proteomes" id="UP001206312">
    <property type="component" value="Unassembled WGS sequence"/>
</dbReference>
<gene>
    <name evidence="2" type="ORF">NG653_01890</name>
</gene>
<organism evidence="2 3">
    <name type="scientific">Robiginitalea marina</name>
    <dbReference type="NCBI Taxonomy" id="2954105"/>
    <lineage>
        <taxon>Bacteria</taxon>
        <taxon>Pseudomonadati</taxon>
        <taxon>Bacteroidota</taxon>
        <taxon>Flavobacteriia</taxon>
        <taxon>Flavobacteriales</taxon>
        <taxon>Flavobacteriaceae</taxon>
        <taxon>Robiginitalea</taxon>
    </lineage>
</organism>
<comment type="caution">
    <text evidence="2">The sequence shown here is derived from an EMBL/GenBank/DDBJ whole genome shotgun (WGS) entry which is preliminary data.</text>
</comment>
<reference evidence="2 3" key="1">
    <citation type="submission" date="2022-06" db="EMBL/GenBank/DDBJ databases">
        <authorList>
            <person name="Xuan X."/>
        </authorList>
    </citation>
    <scope>NUCLEOTIDE SEQUENCE [LARGE SCALE GENOMIC DNA]</scope>
    <source>
        <strain evidence="2 3">2V75</strain>
    </source>
</reference>
<keyword evidence="1" id="KW-1133">Transmembrane helix</keyword>
<proteinExistence type="predicted"/>
<evidence type="ECO:0000256" key="1">
    <source>
        <dbReference type="SAM" id="Phobius"/>
    </source>
</evidence>
<protein>
    <submittedName>
        <fullName evidence="2">DUF4258 domain-containing protein</fullName>
    </submittedName>
</protein>
<evidence type="ECO:0000313" key="2">
    <source>
        <dbReference type="EMBL" id="MCO5723589.1"/>
    </source>
</evidence>
<dbReference type="EMBL" id="JAMXIB010000001">
    <property type="protein sequence ID" value="MCO5723589.1"/>
    <property type="molecule type" value="Genomic_DNA"/>
</dbReference>
<name>A0ABT1AU93_9FLAO</name>
<accession>A0ABT1AU93</accession>
<feature type="transmembrane region" description="Helical" evidence="1">
    <location>
        <begin position="6"/>
        <end position="25"/>
    </location>
</feature>
<sequence length="124" mass="13991">MPFLKRLGYFLIGLSLGLIFLAIFLRKKTEETGTEFCYLPNCRVLKELRSKPLLVDSTLSVATDSLFLQYLLKEGKVDFGQSDTRATPCKIYRVSASRGGKTLVVTLKNCESQTVLTDYREGQK</sequence>